<name>A0ABP0XY34_9ROSI</name>
<evidence type="ECO:0000313" key="4">
    <source>
        <dbReference type="Proteomes" id="UP001642487"/>
    </source>
</evidence>
<dbReference type="InterPro" id="IPR044789">
    <property type="entry name" value="Put_A1-4-GlycosylTfrase_plant"/>
</dbReference>
<evidence type="ECO:0000313" key="3">
    <source>
        <dbReference type="EMBL" id="CAK9311841.1"/>
    </source>
</evidence>
<accession>A0ABP0XY34</accession>
<protein>
    <recommendedName>
        <fullName evidence="2">Alpha 1,4-glycosyltransferase domain-containing protein</fullName>
    </recommendedName>
</protein>
<evidence type="ECO:0000256" key="1">
    <source>
        <dbReference type="SAM" id="Phobius"/>
    </source>
</evidence>
<keyword evidence="1" id="KW-0812">Transmembrane</keyword>
<dbReference type="PANTHER" id="PTHR46781:SF2">
    <property type="entry name" value="ALPHA 1,4-GLYCOSYLTRANSFERASE FAMILY PROTEIN"/>
    <property type="match status" value="1"/>
</dbReference>
<sequence length="167" mass="18463">MSETRAISPILPTILLPAIIFLICGDGIVYKVSIRTSRCNRDDDDDDSETSDSLVVPSNLSAKKAKIDPAVSESTSQDLPSLFKNTPVEGWFDEMKTGKKDPVFHGVEELNWRKKHPLLEEFMENFASNFDGSRWGYNGPFLVSRVIANVGARAEPGFNVTVLTPST</sequence>
<reference evidence="3 4" key="1">
    <citation type="submission" date="2024-03" db="EMBL/GenBank/DDBJ databases">
        <authorList>
            <person name="Gkanogiannis A."/>
            <person name="Becerra Lopez-Lavalle L."/>
        </authorList>
    </citation>
    <scope>NUCLEOTIDE SEQUENCE [LARGE SCALE GENOMIC DNA]</scope>
</reference>
<gene>
    <name evidence="3" type="ORF">CITCOLO1_LOCUS3510</name>
</gene>
<dbReference type="EMBL" id="OZ021744">
    <property type="protein sequence ID" value="CAK9311841.1"/>
    <property type="molecule type" value="Genomic_DNA"/>
</dbReference>
<dbReference type="Proteomes" id="UP001642487">
    <property type="component" value="Chromosome 10"/>
</dbReference>
<feature type="domain" description="Alpha 1,4-glycosyltransferase" evidence="2">
    <location>
        <begin position="113"/>
        <end position="149"/>
    </location>
</feature>
<keyword evidence="1" id="KW-0472">Membrane</keyword>
<organism evidence="3 4">
    <name type="scientific">Citrullus colocynthis</name>
    <name type="common">colocynth</name>
    <dbReference type="NCBI Taxonomy" id="252529"/>
    <lineage>
        <taxon>Eukaryota</taxon>
        <taxon>Viridiplantae</taxon>
        <taxon>Streptophyta</taxon>
        <taxon>Embryophyta</taxon>
        <taxon>Tracheophyta</taxon>
        <taxon>Spermatophyta</taxon>
        <taxon>Magnoliopsida</taxon>
        <taxon>eudicotyledons</taxon>
        <taxon>Gunneridae</taxon>
        <taxon>Pentapetalae</taxon>
        <taxon>rosids</taxon>
        <taxon>fabids</taxon>
        <taxon>Cucurbitales</taxon>
        <taxon>Cucurbitaceae</taxon>
        <taxon>Benincaseae</taxon>
        <taxon>Citrullus</taxon>
    </lineage>
</organism>
<feature type="transmembrane region" description="Helical" evidence="1">
    <location>
        <begin position="6"/>
        <end position="30"/>
    </location>
</feature>
<evidence type="ECO:0000259" key="2">
    <source>
        <dbReference type="Pfam" id="PF04572"/>
    </source>
</evidence>
<keyword evidence="1" id="KW-1133">Transmembrane helix</keyword>
<dbReference type="InterPro" id="IPR007652">
    <property type="entry name" value="A1-4-GlycosylTfrase_dom"/>
</dbReference>
<keyword evidence="4" id="KW-1185">Reference proteome</keyword>
<proteinExistence type="predicted"/>
<dbReference type="PANTHER" id="PTHR46781">
    <property type="entry name" value="ALPHA 1,4-GLYCOSYLTRANSFERASE FAMILY PROTEIN"/>
    <property type="match status" value="1"/>
</dbReference>
<dbReference type="Pfam" id="PF04572">
    <property type="entry name" value="Gb3_synth"/>
    <property type="match status" value="1"/>
</dbReference>